<protein>
    <submittedName>
        <fullName evidence="2">Uncharacterized protein</fullName>
    </submittedName>
</protein>
<dbReference type="AlphaFoldDB" id="U4TU63"/>
<reference evidence="3" key="1">
    <citation type="journal article" date="2013" name="Genome Announc.">
        <title>Whole-Genome Sequencing of Lactobacillus shenzhenensis Strain LY-73T.</title>
        <authorList>
            <person name="Lin Z."/>
            <person name="Liu Z."/>
            <person name="Yang R."/>
            <person name="Zou Y."/>
            <person name="Wan D."/>
            <person name="Chen J."/>
            <person name="Guo M."/>
            <person name="Zhao J."/>
            <person name="Fang C."/>
            <person name="Yang R."/>
            <person name="Liu F."/>
        </authorList>
    </citation>
    <scope>NUCLEOTIDE SEQUENCE [LARGE SCALE GENOMIC DNA]</scope>
    <source>
        <strain evidence="3">LY-73</strain>
    </source>
</reference>
<evidence type="ECO:0000256" key="1">
    <source>
        <dbReference type="SAM" id="MobiDB-lite"/>
    </source>
</evidence>
<dbReference type="HOGENOM" id="CLU_2770763_0_0_9"/>
<sequence length="69" mass="8168">MERLRLYTRILNGHLQWPHYQAEVKWLRYQRPERLLTSIGIEEQLSIRSAKPGLPSNTQSSNNEKQGSY</sequence>
<evidence type="ECO:0000313" key="3">
    <source>
        <dbReference type="Proteomes" id="UP000030647"/>
    </source>
</evidence>
<feature type="compositionally biased region" description="Polar residues" evidence="1">
    <location>
        <begin position="55"/>
        <end position="69"/>
    </location>
</feature>
<feature type="region of interest" description="Disordered" evidence="1">
    <location>
        <begin position="49"/>
        <end position="69"/>
    </location>
</feature>
<gene>
    <name evidence="2" type="ORF">L248_2807</name>
</gene>
<dbReference type="Proteomes" id="UP000030647">
    <property type="component" value="Unassembled WGS sequence"/>
</dbReference>
<name>U4TU63_9LACO</name>
<accession>U4TU63</accession>
<organism evidence="2 3">
    <name type="scientific">Schleiferilactobacillus shenzhenensis LY-73</name>
    <dbReference type="NCBI Taxonomy" id="1231336"/>
    <lineage>
        <taxon>Bacteria</taxon>
        <taxon>Bacillati</taxon>
        <taxon>Bacillota</taxon>
        <taxon>Bacilli</taxon>
        <taxon>Lactobacillales</taxon>
        <taxon>Lactobacillaceae</taxon>
        <taxon>Schleiferilactobacillus</taxon>
    </lineage>
</organism>
<evidence type="ECO:0000313" key="2">
    <source>
        <dbReference type="EMBL" id="ERL65408.1"/>
    </source>
</evidence>
<dbReference type="EMBL" id="KI271587">
    <property type="protein sequence ID" value="ERL65408.1"/>
    <property type="molecule type" value="Genomic_DNA"/>
</dbReference>
<keyword evidence="3" id="KW-1185">Reference proteome</keyword>
<proteinExistence type="predicted"/>